<feature type="transmembrane region" description="Helical" evidence="10">
    <location>
        <begin position="85"/>
        <end position="109"/>
    </location>
</feature>
<evidence type="ECO:0000256" key="7">
    <source>
        <dbReference type="ARBA" id="ARBA00023136"/>
    </source>
</evidence>
<feature type="transmembrane region" description="Helical" evidence="10">
    <location>
        <begin position="211"/>
        <end position="230"/>
    </location>
</feature>
<feature type="compositionally biased region" description="Basic and acidic residues" evidence="9">
    <location>
        <begin position="26"/>
        <end position="38"/>
    </location>
</feature>
<keyword evidence="8" id="KW-0325">Glycoprotein</keyword>
<reference evidence="12 13" key="1">
    <citation type="submission" date="2016-03" db="EMBL/GenBank/DDBJ databases">
        <authorList>
            <person name="Ploux O."/>
        </authorList>
    </citation>
    <scope>NUCLEOTIDE SEQUENCE [LARGE SCALE GENOMIC DNA]</scope>
    <source>
        <strain evidence="12 13">UAMH 11012</strain>
    </source>
</reference>
<feature type="transmembrane region" description="Helical" evidence="10">
    <location>
        <begin position="279"/>
        <end position="300"/>
    </location>
</feature>
<comment type="subcellular location">
    <subcellularLocation>
        <location evidence="1">Cell membrane</location>
        <topology evidence="1">Multi-pass membrane protein</topology>
    </subcellularLocation>
</comment>
<dbReference type="SUPFAM" id="SSF103473">
    <property type="entry name" value="MFS general substrate transporter"/>
    <property type="match status" value="1"/>
</dbReference>
<evidence type="ECO:0000256" key="6">
    <source>
        <dbReference type="ARBA" id="ARBA00022989"/>
    </source>
</evidence>
<feature type="transmembrane region" description="Helical" evidence="10">
    <location>
        <begin position="121"/>
        <end position="139"/>
    </location>
</feature>
<feature type="transmembrane region" description="Helical" evidence="10">
    <location>
        <begin position="176"/>
        <end position="199"/>
    </location>
</feature>
<keyword evidence="7 10" id="KW-0472">Membrane</keyword>
<feature type="transmembrane region" description="Helical" evidence="10">
    <location>
        <begin position="386"/>
        <end position="405"/>
    </location>
</feature>
<dbReference type="Pfam" id="PF07690">
    <property type="entry name" value="MFS_1"/>
    <property type="match status" value="1"/>
</dbReference>
<evidence type="ECO:0000256" key="9">
    <source>
        <dbReference type="SAM" id="MobiDB-lite"/>
    </source>
</evidence>
<gene>
    <name evidence="12" type="ORF">PAC_00510</name>
</gene>
<feature type="transmembrane region" description="Helical" evidence="10">
    <location>
        <begin position="412"/>
        <end position="431"/>
    </location>
</feature>
<evidence type="ECO:0000256" key="8">
    <source>
        <dbReference type="ARBA" id="ARBA00023180"/>
    </source>
</evidence>
<feature type="transmembrane region" description="Helical" evidence="10">
    <location>
        <begin position="472"/>
        <end position="495"/>
    </location>
</feature>
<keyword evidence="4" id="KW-1003">Cell membrane</keyword>
<dbReference type="InterPro" id="IPR011701">
    <property type="entry name" value="MFS"/>
</dbReference>
<dbReference type="FunFam" id="1.20.1250.20:FF:000489">
    <property type="entry name" value="MFS general substrate transporter"/>
    <property type="match status" value="1"/>
</dbReference>
<keyword evidence="6 10" id="KW-1133">Transmembrane helix</keyword>
<evidence type="ECO:0000313" key="12">
    <source>
        <dbReference type="EMBL" id="CZR50636.1"/>
    </source>
</evidence>
<sequence>MTSIEKQTMDDSTSETLKSASPSVNENEKAQVEAEESVRQGSSSPTPTRSIREDATREGATGPDLEKVNTSAEGVEYPTGVKLGLISLALCLSVFLMALDNTIIATAIPKITDQFHSLPDVGWYGSAYLLTTASFQLLFGKFYTFFSIKYVYLIAIGIFELGSLICGAAPNSIALIIGRAIAGLGSAGIFSGALIIVAYSVPLQKRPMYSGFIGGMYGIASVAGPLLGGLFTDKATWRWCFYINLPIGAITMVVIAIFFKAPERAAVADLGWKARVKEFDLYGTVVFIPAIISLLLALQWGGTKYEWGSWRIILLFVFFGILIITFIAIQFWKQDVATIPPQIMKKRSMWSAAWFSFCMGSFFLLLVYFLPIWFQAVKGASAVKSGIMNLPMILTLVTVSILSGVGVTVLGYYAPLMIASSVLAAIGAGLLSTLAPDSDHQKWIGYQALIGIGIGLGMQQPLIAVQTVLDISLVPIGTSIIIFVQTLGGALFVSIGQNTFTNKLVEGLAKYAPSLDPKIVLTAGATNLQTSVAKDVLPGVILAYNNALTHSFLVAAIMAAFTMVGAAAIEWKSVKGKKLEMAAA</sequence>
<evidence type="ECO:0000256" key="1">
    <source>
        <dbReference type="ARBA" id="ARBA00004651"/>
    </source>
</evidence>
<dbReference type="Proteomes" id="UP000184330">
    <property type="component" value="Unassembled WGS sequence"/>
</dbReference>
<proteinExistence type="inferred from homology"/>
<dbReference type="EMBL" id="FJOG01000001">
    <property type="protein sequence ID" value="CZR50636.1"/>
    <property type="molecule type" value="Genomic_DNA"/>
</dbReference>
<dbReference type="InterPro" id="IPR036259">
    <property type="entry name" value="MFS_trans_sf"/>
</dbReference>
<evidence type="ECO:0000313" key="13">
    <source>
        <dbReference type="Proteomes" id="UP000184330"/>
    </source>
</evidence>
<comment type="similarity">
    <text evidence="2">Belongs to the major facilitator superfamily. TCR/Tet family.</text>
</comment>
<dbReference type="OrthoDB" id="10021397at2759"/>
<dbReference type="PANTHER" id="PTHR23501:SF199">
    <property type="entry name" value="MFS EFFLUX TRANSPORTER INPD-RELATED"/>
    <property type="match status" value="1"/>
</dbReference>
<dbReference type="PRINTS" id="PR01036">
    <property type="entry name" value="TCRTETB"/>
</dbReference>
<organism evidence="12 13">
    <name type="scientific">Phialocephala subalpina</name>
    <dbReference type="NCBI Taxonomy" id="576137"/>
    <lineage>
        <taxon>Eukaryota</taxon>
        <taxon>Fungi</taxon>
        <taxon>Dikarya</taxon>
        <taxon>Ascomycota</taxon>
        <taxon>Pezizomycotina</taxon>
        <taxon>Leotiomycetes</taxon>
        <taxon>Helotiales</taxon>
        <taxon>Mollisiaceae</taxon>
        <taxon>Phialocephala</taxon>
        <taxon>Phialocephala fortinii species complex</taxon>
    </lineage>
</organism>
<feature type="transmembrane region" description="Helical" evidence="10">
    <location>
        <begin position="312"/>
        <end position="332"/>
    </location>
</feature>
<dbReference type="GO" id="GO:0005886">
    <property type="term" value="C:plasma membrane"/>
    <property type="evidence" value="ECO:0007669"/>
    <property type="project" value="UniProtKB-SubCell"/>
</dbReference>
<feature type="region of interest" description="Disordered" evidence="9">
    <location>
        <begin position="1"/>
        <end position="71"/>
    </location>
</feature>
<feature type="transmembrane region" description="Helical" evidence="10">
    <location>
        <begin position="353"/>
        <end position="374"/>
    </location>
</feature>
<keyword evidence="5 10" id="KW-0812">Transmembrane</keyword>
<dbReference type="FunFam" id="1.20.1720.10:FF:000012">
    <property type="entry name" value="MFS toxin efflux pump (AflT)"/>
    <property type="match status" value="1"/>
</dbReference>
<feature type="compositionally biased region" description="Polar residues" evidence="9">
    <location>
        <begin position="1"/>
        <end position="25"/>
    </location>
</feature>
<evidence type="ECO:0000256" key="3">
    <source>
        <dbReference type="ARBA" id="ARBA00022448"/>
    </source>
</evidence>
<dbReference type="InterPro" id="IPR020846">
    <property type="entry name" value="MFS_dom"/>
</dbReference>
<name>A0A1L7WCY4_9HELO</name>
<dbReference type="PROSITE" id="PS50850">
    <property type="entry name" value="MFS"/>
    <property type="match status" value="1"/>
</dbReference>
<accession>A0A1L7WCY4</accession>
<dbReference type="FunFam" id="1.20.1250.20:FF:000196">
    <property type="entry name" value="MFS toxin efflux pump (AflT)"/>
    <property type="match status" value="1"/>
</dbReference>
<feature type="transmembrane region" description="Helical" evidence="10">
    <location>
        <begin position="443"/>
        <end position="465"/>
    </location>
</feature>
<evidence type="ECO:0000256" key="4">
    <source>
        <dbReference type="ARBA" id="ARBA00022475"/>
    </source>
</evidence>
<dbReference type="PANTHER" id="PTHR23501">
    <property type="entry name" value="MAJOR FACILITATOR SUPERFAMILY"/>
    <property type="match status" value="1"/>
</dbReference>
<evidence type="ECO:0000256" key="10">
    <source>
        <dbReference type="SAM" id="Phobius"/>
    </source>
</evidence>
<dbReference type="Gene3D" id="1.20.1720.10">
    <property type="entry name" value="Multidrug resistance protein D"/>
    <property type="match status" value="1"/>
</dbReference>
<evidence type="ECO:0000259" key="11">
    <source>
        <dbReference type="PROSITE" id="PS50850"/>
    </source>
</evidence>
<dbReference type="GO" id="GO:0022857">
    <property type="term" value="F:transmembrane transporter activity"/>
    <property type="evidence" value="ECO:0007669"/>
    <property type="project" value="InterPro"/>
</dbReference>
<keyword evidence="13" id="KW-1185">Reference proteome</keyword>
<protein>
    <submittedName>
        <fullName evidence="12">Probable DHA14-like major facilitator ABC transporter</fullName>
    </submittedName>
</protein>
<feature type="transmembrane region" description="Helical" evidence="10">
    <location>
        <begin position="547"/>
        <end position="569"/>
    </location>
</feature>
<dbReference type="CDD" id="cd17502">
    <property type="entry name" value="MFS_Azr1_MDR_like"/>
    <property type="match status" value="1"/>
</dbReference>
<feature type="compositionally biased region" description="Polar residues" evidence="9">
    <location>
        <begin position="39"/>
        <end position="49"/>
    </location>
</feature>
<feature type="domain" description="Major facilitator superfamily (MFS) profile" evidence="11">
    <location>
        <begin position="86"/>
        <end position="574"/>
    </location>
</feature>
<dbReference type="AlphaFoldDB" id="A0A1L7WCY4"/>
<keyword evidence="3" id="KW-0813">Transport</keyword>
<dbReference type="Gene3D" id="1.20.1250.20">
    <property type="entry name" value="MFS general substrate transporter like domains"/>
    <property type="match status" value="1"/>
</dbReference>
<feature type="transmembrane region" description="Helical" evidence="10">
    <location>
        <begin position="151"/>
        <end position="170"/>
    </location>
</feature>
<evidence type="ECO:0000256" key="5">
    <source>
        <dbReference type="ARBA" id="ARBA00022692"/>
    </source>
</evidence>
<feature type="transmembrane region" description="Helical" evidence="10">
    <location>
        <begin position="236"/>
        <end position="259"/>
    </location>
</feature>
<evidence type="ECO:0000256" key="2">
    <source>
        <dbReference type="ARBA" id="ARBA00007520"/>
    </source>
</evidence>